<name>A0A9X8UIJ4_9FIRM</name>
<dbReference type="GO" id="GO:0034335">
    <property type="term" value="F:DNA negative supercoiling activity"/>
    <property type="evidence" value="ECO:0007669"/>
    <property type="project" value="UniProtKB-ARBA"/>
</dbReference>
<feature type="domain" description="Topo IIA-type catalytic" evidence="8">
    <location>
        <begin position="52"/>
        <end position="515"/>
    </location>
</feature>
<dbReference type="Gene3D" id="2.120.10.90">
    <property type="entry name" value="DNA gyrase/topoisomerase IV, subunit A, C-terminal"/>
    <property type="match status" value="1"/>
</dbReference>
<evidence type="ECO:0000313" key="9">
    <source>
        <dbReference type="EMBL" id="TCL42907.1"/>
    </source>
</evidence>
<dbReference type="RefSeq" id="WP_132084673.1">
    <property type="nucleotide sequence ID" value="NZ_SLUK01000007.1"/>
</dbReference>
<keyword evidence="10" id="KW-1185">Reference proteome</keyword>
<dbReference type="InterPro" id="IPR013760">
    <property type="entry name" value="Topo_IIA-like_dom_sf"/>
</dbReference>
<comment type="caution">
    <text evidence="9">The sequence shown here is derived from an EMBL/GenBank/DDBJ whole genome shotgun (WGS) entry which is preliminary data.</text>
</comment>
<evidence type="ECO:0000256" key="4">
    <source>
        <dbReference type="ARBA" id="ARBA00023125"/>
    </source>
</evidence>
<dbReference type="InterPro" id="IPR002205">
    <property type="entry name" value="Topo_IIA_dom_A"/>
</dbReference>
<feature type="active site" description="O-(5'-phospho-DNA)-tyrosine intermediate" evidence="7">
    <location>
        <position position="141"/>
    </location>
</feature>
<dbReference type="InterPro" id="IPR013757">
    <property type="entry name" value="Topo_IIA_A_a_sf"/>
</dbReference>
<dbReference type="GO" id="GO:0006265">
    <property type="term" value="P:DNA topological change"/>
    <property type="evidence" value="ECO:0007669"/>
    <property type="project" value="UniProtKB-UniRule"/>
</dbReference>
<dbReference type="GO" id="GO:0003677">
    <property type="term" value="F:DNA binding"/>
    <property type="evidence" value="ECO:0007669"/>
    <property type="project" value="UniProtKB-UniRule"/>
</dbReference>
<evidence type="ECO:0000256" key="7">
    <source>
        <dbReference type="PROSITE-ProRule" id="PRU01384"/>
    </source>
</evidence>
<comment type="catalytic activity">
    <reaction evidence="1 7">
        <text>ATP-dependent breakage, passage and rejoining of double-stranded DNA.</text>
        <dbReference type="EC" id="5.6.2.2"/>
    </reaction>
</comment>
<dbReference type="PROSITE" id="PS52040">
    <property type="entry name" value="TOPO_IIA"/>
    <property type="match status" value="1"/>
</dbReference>
<dbReference type="GO" id="GO:0009330">
    <property type="term" value="C:DNA topoisomerase type II (double strand cut, ATP-hydrolyzing) complex"/>
    <property type="evidence" value="ECO:0007669"/>
    <property type="project" value="TreeGrafter"/>
</dbReference>
<dbReference type="Pfam" id="PF00521">
    <property type="entry name" value="DNA_topoisoIV"/>
    <property type="match status" value="1"/>
</dbReference>
<keyword evidence="6 7" id="KW-0413">Isomerase</keyword>
<dbReference type="PANTHER" id="PTHR43493">
    <property type="entry name" value="DNA GYRASE/TOPOISOMERASE SUBUNIT A"/>
    <property type="match status" value="1"/>
</dbReference>
<dbReference type="InterPro" id="IPR013758">
    <property type="entry name" value="Topo_IIA_A/C_ab"/>
</dbReference>
<dbReference type="Proteomes" id="UP000294682">
    <property type="component" value="Unassembled WGS sequence"/>
</dbReference>
<dbReference type="EMBL" id="SLUK01000007">
    <property type="protein sequence ID" value="TCL42907.1"/>
    <property type="molecule type" value="Genomic_DNA"/>
</dbReference>
<evidence type="ECO:0000256" key="1">
    <source>
        <dbReference type="ARBA" id="ARBA00000185"/>
    </source>
</evidence>
<dbReference type="Gene3D" id="1.10.268.10">
    <property type="entry name" value="Topoisomerase, domain 3"/>
    <property type="match status" value="1"/>
</dbReference>
<keyword evidence="2" id="KW-1003">Cell membrane</keyword>
<proteinExistence type="predicted"/>
<evidence type="ECO:0000256" key="2">
    <source>
        <dbReference type="ARBA" id="ARBA00022475"/>
    </source>
</evidence>
<organism evidence="9 10">
    <name type="scientific">Harryflintia acetispora</name>
    <dbReference type="NCBI Taxonomy" id="1849041"/>
    <lineage>
        <taxon>Bacteria</taxon>
        <taxon>Bacillati</taxon>
        <taxon>Bacillota</taxon>
        <taxon>Clostridia</taxon>
        <taxon>Eubacteriales</taxon>
        <taxon>Oscillospiraceae</taxon>
        <taxon>Harryflintia</taxon>
    </lineage>
</organism>
<gene>
    <name evidence="9" type="ORF">EDD78_1078</name>
</gene>
<keyword evidence="5" id="KW-0472">Membrane</keyword>
<dbReference type="InterPro" id="IPR035516">
    <property type="entry name" value="Gyrase/topoIV_suA_C"/>
</dbReference>
<keyword evidence="4 7" id="KW-0238">DNA-binding</keyword>
<protein>
    <submittedName>
        <fullName evidence="9">DNA gyrase subunit A</fullName>
    </submittedName>
</protein>
<accession>A0A9X8UIJ4</accession>
<evidence type="ECO:0000259" key="8">
    <source>
        <dbReference type="PROSITE" id="PS52040"/>
    </source>
</evidence>
<dbReference type="Gene3D" id="3.30.1360.40">
    <property type="match status" value="1"/>
</dbReference>
<dbReference type="Gene3D" id="3.90.199.10">
    <property type="entry name" value="Topoisomerase II, domain 5"/>
    <property type="match status" value="1"/>
</dbReference>
<dbReference type="CDD" id="cd00187">
    <property type="entry name" value="TOP4c"/>
    <property type="match status" value="1"/>
</dbReference>
<sequence>MAKSKKERPVKHAAANENAVIENAGVQIDQPITETLEKNYMPYAMSVIVSRAIPEIDGFKPSHRKLLYTMYKMGLLSGARTKSANVVGSTMKLNPHGDQAIYDTMVRLSRGYEALLHPYVDSKGNFGKAFSRDMVCAAPRYTEVKLAPIAAELFNEIDRDTVDMVDNYDGTLKEPVLLPVRFPTILVNSNIGIAVGMASSICPFNLQEVCNTTIELMKNPEHDISLTLNGPDFPGGGFILYDRETMQKIYATGRGGVRVRARYHYDKQNNCVEVTEIPPSTTVEAIMDKVVDLIKQGKIREISDMRDETDLKGLKLAIDLKRGVDPDKLMQKLFRFTPLEDSFSCNFNVLIAGVPRVMGVREILNEWIAFRLECLRRRVYFDLQKSKSKLHLLLGLRKILLDIDKAVRIVRETEIEKEVVPNLMIGFGIDEIQAEYVAEIKLRHLNREYILKRTEEVDALKAEIADMEETLASPKKIKALISDELREVSKKYGKPRRSLIIEPDENEEDPSIEEVPDYPVNLFFTAHGYFKKITPLSLRMSSEQMLKEGDSILQQCEARNGDELLFFTNKQQVYKSRACEFDDTKASVLGDYLPAKLGFDEGEVPLAMAVTRDYKGYMLFFFQNGKAAKVDLSAYQTKTRRKKLLSAFSDKSETAAIFQLGEEREFLMKASMGRMLIVDSGAISSKTTKNTQGVAVMTLRKNAFVERVVPFSPEMVANEHRFRTKNLPAAGALPRAEDVGEQLTL</sequence>
<evidence type="ECO:0000256" key="6">
    <source>
        <dbReference type="ARBA" id="ARBA00023235"/>
    </source>
</evidence>
<keyword evidence="3 7" id="KW-0799">Topoisomerase</keyword>
<dbReference type="AlphaFoldDB" id="A0A9X8UIJ4"/>
<reference evidence="9 10" key="1">
    <citation type="submission" date="2019-03" db="EMBL/GenBank/DDBJ databases">
        <title>Genomic Encyclopedia of Type Strains, Phase IV (KMG-IV): sequencing the most valuable type-strain genomes for metagenomic binning, comparative biology and taxonomic classification.</title>
        <authorList>
            <person name="Goeker M."/>
        </authorList>
    </citation>
    <scope>NUCLEOTIDE SEQUENCE [LARGE SCALE GENOMIC DNA]</scope>
    <source>
        <strain evidence="9 10">DSM 100433</strain>
    </source>
</reference>
<dbReference type="GO" id="GO:0005524">
    <property type="term" value="F:ATP binding"/>
    <property type="evidence" value="ECO:0007669"/>
    <property type="project" value="InterPro"/>
</dbReference>
<dbReference type="PANTHER" id="PTHR43493:SF1">
    <property type="entry name" value="DNA TOPOISOMERASE 4 SUBUNIT A"/>
    <property type="match status" value="1"/>
</dbReference>
<evidence type="ECO:0000256" key="5">
    <source>
        <dbReference type="ARBA" id="ARBA00023136"/>
    </source>
</evidence>
<dbReference type="InterPro" id="IPR050220">
    <property type="entry name" value="Type_II_DNA_Topoisomerases"/>
</dbReference>
<dbReference type="GO" id="GO:0005737">
    <property type="term" value="C:cytoplasm"/>
    <property type="evidence" value="ECO:0007669"/>
    <property type="project" value="TreeGrafter"/>
</dbReference>
<evidence type="ECO:0000256" key="3">
    <source>
        <dbReference type="ARBA" id="ARBA00023029"/>
    </source>
</evidence>
<dbReference type="SUPFAM" id="SSF101904">
    <property type="entry name" value="GyrA/ParC C-terminal domain-like"/>
    <property type="match status" value="1"/>
</dbReference>
<evidence type="ECO:0000313" key="10">
    <source>
        <dbReference type="Proteomes" id="UP000294682"/>
    </source>
</evidence>
<dbReference type="SMART" id="SM00434">
    <property type="entry name" value="TOP4c"/>
    <property type="match status" value="1"/>
</dbReference>
<dbReference type="SUPFAM" id="SSF56719">
    <property type="entry name" value="Type II DNA topoisomerase"/>
    <property type="match status" value="1"/>
</dbReference>